<dbReference type="RefSeq" id="WP_123899177.1">
    <property type="nucleotide sequence ID" value="NZ_RPFJ01000074.1"/>
</dbReference>
<proteinExistence type="predicted"/>
<accession>A0A3N4N7X1</accession>
<gene>
    <name evidence="1" type="ORF">EGM88_14765</name>
</gene>
<dbReference type="AlphaFoldDB" id="A0A3N4N7X1"/>
<sequence length="104" mass="12423">MVIIGLLILLVVTSNYTSLKTVFKGLPVYNFATEQNKFKSVEIPWKGVKFQNTVNSFEKFEKENLNTNDSILYRTFKINPLKFWNWHEYITHPRYKLPYKSKEN</sequence>
<reference evidence="1 2" key="1">
    <citation type="submission" date="2018-11" db="EMBL/GenBank/DDBJ databases">
        <title>Aureibaculum marinum gen. nov., sp. nov., a member of the family Flavobacteriaceae isolated from the Bohai Sea.</title>
        <authorList>
            <person name="Ji X."/>
        </authorList>
    </citation>
    <scope>NUCLEOTIDE SEQUENCE [LARGE SCALE GENOMIC DNA]</scope>
    <source>
        <strain evidence="1 2">BH-SD17</strain>
    </source>
</reference>
<evidence type="ECO:0000313" key="1">
    <source>
        <dbReference type="EMBL" id="RPD91198.1"/>
    </source>
</evidence>
<protein>
    <submittedName>
        <fullName evidence="1">Uncharacterized protein</fullName>
    </submittedName>
</protein>
<dbReference type="EMBL" id="RPFJ01000074">
    <property type="protein sequence ID" value="RPD91198.1"/>
    <property type="molecule type" value="Genomic_DNA"/>
</dbReference>
<dbReference type="Proteomes" id="UP000270856">
    <property type="component" value="Unassembled WGS sequence"/>
</dbReference>
<organism evidence="1 2">
    <name type="scientific">Aureibaculum marinum</name>
    <dbReference type="NCBI Taxonomy" id="2487930"/>
    <lineage>
        <taxon>Bacteria</taxon>
        <taxon>Pseudomonadati</taxon>
        <taxon>Bacteroidota</taxon>
        <taxon>Flavobacteriia</taxon>
        <taxon>Flavobacteriales</taxon>
        <taxon>Flavobacteriaceae</taxon>
        <taxon>Aureibaculum</taxon>
    </lineage>
</organism>
<dbReference type="OrthoDB" id="771644at2"/>
<name>A0A3N4N7X1_9FLAO</name>
<evidence type="ECO:0000313" key="2">
    <source>
        <dbReference type="Proteomes" id="UP000270856"/>
    </source>
</evidence>
<keyword evidence="2" id="KW-1185">Reference proteome</keyword>
<comment type="caution">
    <text evidence="1">The sequence shown here is derived from an EMBL/GenBank/DDBJ whole genome shotgun (WGS) entry which is preliminary data.</text>
</comment>